<accession>A0ABC9YUI8</accession>
<protein>
    <submittedName>
        <fullName evidence="3">Uncharacterized protein</fullName>
    </submittedName>
</protein>
<reference evidence="3 4" key="2">
    <citation type="journal article" date="2016" name="Genome Announc.">
        <title>Draft Genome Sequence of Erythromycin- and Oxytetracycline-Sensitive Nocardia seriolae Strain U-1 (NBRC 110359).</title>
        <authorList>
            <person name="Imajoh M."/>
            <person name="Sukeda M."/>
            <person name="Shimizu M."/>
            <person name="Yamane J."/>
            <person name="Ohnishi K."/>
            <person name="Oshima S."/>
        </authorList>
    </citation>
    <scope>NUCLEOTIDE SEQUENCE [LARGE SCALE GENOMIC DNA]</scope>
    <source>
        <strain evidence="3 4">U-1</strain>
    </source>
</reference>
<evidence type="ECO:0000313" key="4">
    <source>
        <dbReference type="Proteomes" id="UP000037179"/>
    </source>
</evidence>
<dbReference type="EMBL" id="CP017839">
    <property type="protein sequence ID" value="APA97036.1"/>
    <property type="molecule type" value="Genomic_DNA"/>
</dbReference>
<reference evidence="2 5" key="3">
    <citation type="submission" date="2016-10" db="EMBL/GenBank/DDBJ databases">
        <title>Genome sequence of Nocardia seriolae strain EM150506, isolated from Anguila japonica.</title>
        <authorList>
            <person name="Han H.-J."/>
        </authorList>
    </citation>
    <scope>NUCLEOTIDE SEQUENCE [LARGE SCALE GENOMIC DNA]</scope>
    <source>
        <strain evidence="2 5">EM150506</strain>
    </source>
</reference>
<organism evidence="3 4">
    <name type="scientific">Nocardia seriolae</name>
    <dbReference type="NCBI Taxonomy" id="37332"/>
    <lineage>
        <taxon>Bacteria</taxon>
        <taxon>Bacillati</taxon>
        <taxon>Actinomycetota</taxon>
        <taxon>Actinomycetes</taxon>
        <taxon>Mycobacteriales</taxon>
        <taxon>Nocardiaceae</taxon>
        <taxon>Nocardia</taxon>
    </lineage>
</organism>
<dbReference type="Proteomes" id="UP000037179">
    <property type="component" value="Unassembled WGS sequence"/>
</dbReference>
<keyword evidence="4" id="KW-1185">Reference proteome</keyword>
<keyword evidence="1" id="KW-0812">Transmembrane</keyword>
<evidence type="ECO:0000313" key="2">
    <source>
        <dbReference type="EMBL" id="APA97036.1"/>
    </source>
</evidence>
<proteinExistence type="predicted"/>
<sequence>MSAVVVKVLLVEPIAKTVCSVIGTGFSVLVTPTLAWISRPFTRTPTDMPGMSYFAAVAATNSVSAVSFMGLPFIGVLSMTMATRADSPPTVRRQHP</sequence>
<dbReference type="AlphaFoldDB" id="A0ABC9YUI8"/>
<evidence type="ECO:0000313" key="5">
    <source>
        <dbReference type="Proteomes" id="UP000180166"/>
    </source>
</evidence>
<dbReference type="KEGG" id="nsr:NS506_02978"/>
<reference evidence="4" key="1">
    <citation type="submission" date="2015-07" db="EMBL/GenBank/DDBJ databases">
        <title>Nocardia seriolae U-1 whole genome shotgun sequence.</title>
        <authorList>
            <person name="Imajoh M."/>
            <person name="Fukumoto Y."/>
            <person name="Sukeda M."/>
            <person name="Yamane J."/>
            <person name="Yamasaki K."/>
            <person name="Shimizu M."/>
            <person name="Ohnishi K."/>
            <person name="Oshima S."/>
        </authorList>
    </citation>
    <scope>NUCLEOTIDE SEQUENCE [LARGE SCALE GENOMIC DNA]</scope>
    <source>
        <strain evidence="4">U-1</strain>
    </source>
</reference>
<dbReference type="EMBL" id="BBYQ01000045">
    <property type="protein sequence ID" value="GAP28896.1"/>
    <property type="molecule type" value="Genomic_DNA"/>
</dbReference>
<feature type="transmembrane region" description="Helical" evidence="1">
    <location>
        <begin position="53"/>
        <end position="77"/>
    </location>
</feature>
<evidence type="ECO:0000313" key="3">
    <source>
        <dbReference type="EMBL" id="GAP28896.1"/>
    </source>
</evidence>
<gene>
    <name evidence="2" type="ORF">NS506_02978</name>
    <name evidence="3" type="ORF">NSK11_contig00045-0032</name>
</gene>
<name>A0ABC9YUI8_9NOCA</name>
<evidence type="ECO:0000256" key="1">
    <source>
        <dbReference type="SAM" id="Phobius"/>
    </source>
</evidence>
<keyword evidence="1" id="KW-1133">Transmembrane helix</keyword>
<dbReference type="Proteomes" id="UP000180166">
    <property type="component" value="Chromosome"/>
</dbReference>
<keyword evidence="1" id="KW-0472">Membrane</keyword>